<accession>A0A316J5C9</accession>
<evidence type="ECO:0000313" key="2">
    <source>
        <dbReference type="Proteomes" id="UP000245865"/>
    </source>
</evidence>
<evidence type="ECO:0000313" key="1">
    <source>
        <dbReference type="EMBL" id="PWL16586.1"/>
    </source>
</evidence>
<reference evidence="1 2" key="1">
    <citation type="submission" date="2018-05" db="EMBL/GenBank/DDBJ databases">
        <title>Comparative genomic sequence analysis between strain HN4 and CCM 8460T (Falsochrobactrum ovis) will provide more evidence to prove that HN4 is a new species of Falsochrobactrum.</title>
        <authorList>
            <person name="Lyu W."/>
            <person name="Sun L."/>
            <person name="Yao L."/>
        </authorList>
    </citation>
    <scope>NUCLEOTIDE SEQUENCE [LARGE SCALE GENOMIC DNA]</scope>
    <source>
        <strain evidence="1 2">HN4</strain>
    </source>
</reference>
<proteinExistence type="predicted"/>
<dbReference type="AlphaFoldDB" id="A0A316J5C9"/>
<gene>
    <name evidence="1" type="ORF">DKP76_16565</name>
</gene>
<protein>
    <submittedName>
        <fullName evidence="1">Uncharacterized protein</fullName>
    </submittedName>
</protein>
<dbReference type="RefSeq" id="WP_109707799.1">
    <property type="nucleotide sequence ID" value="NZ_QGDB01000008.1"/>
</dbReference>
<sequence>MYHFNKQRKTYPRTCKIMKIGREWIDIVIYFETKTAKAKLQLDDKTQELSVGTKLTAQMIYLTEYGTPPVKYAVSGEIEILEMDQGAVERVVAEAVASKIMRKLKMTKKTAKLTLPRLDVADAARRLTNDPHHPAKESEVLEIDGRQVTVFDIPSLSTRVAIYPYQGKTAHIRASYRVQDVPQPRPISAKAARFAAEAAGQIWDQCPHCDREPIYLPKLVCEKCW</sequence>
<name>A0A316J5C9_9HYPH</name>
<dbReference type="Proteomes" id="UP000245865">
    <property type="component" value="Unassembled WGS sequence"/>
</dbReference>
<comment type="caution">
    <text evidence="1">The sequence shown here is derived from an EMBL/GenBank/DDBJ whole genome shotgun (WGS) entry which is preliminary data.</text>
</comment>
<organism evidence="1 2">
    <name type="scientific">Falsochrobactrum shanghaiense</name>
    <dbReference type="NCBI Taxonomy" id="2201899"/>
    <lineage>
        <taxon>Bacteria</taxon>
        <taxon>Pseudomonadati</taxon>
        <taxon>Pseudomonadota</taxon>
        <taxon>Alphaproteobacteria</taxon>
        <taxon>Hyphomicrobiales</taxon>
        <taxon>Brucellaceae</taxon>
        <taxon>Falsochrobactrum</taxon>
    </lineage>
</organism>
<dbReference type="EMBL" id="QGDB01000008">
    <property type="protein sequence ID" value="PWL16586.1"/>
    <property type="molecule type" value="Genomic_DNA"/>
</dbReference>
<keyword evidence="2" id="KW-1185">Reference proteome</keyword>